<accession>A0AC35U832</accession>
<evidence type="ECO:0000313" key="1">
    <source>
        <dbReference type="Proteomes" id="UP000095286"/>
    </source>
</evidence>
<reference evidence="2" key="1">
    <citation type="submission" date="2016-11" db="UniProtKB">
        <authorList>
            <consortium name="WormBaseParasite"/>
        </authorList>
    </citation>
    <scope>IDENTIFICATION</scope>
    <source>
        <strain evidence="2">KR3021</strain>
    </source>
</reference>
<name>A0AC35U832_9BILA</name>
<dbReference type="Proteomes" id="UP000095286">
    <property type="component" value="Unplaced"/>
</dbReference>
<evidence type="ECO:0000313" key="2">
    <source>
        <dbReference type="WBParaSite" id="RSKR_0000880800.1"/>
    </source>
</evidence>
<protein>
    <submittedName>
        <fullName evidence="2">Aminotran_5 domain-containing protein</fullName>
    </submittedName>
</protein>
<proteinExistence type="predicted"/>
<organism evidence="1 2">
    <name type="scientific">Rhabditophanes sp. KR3021</name>
    <dbReference type="NCBI Taxonomy" id="114890"/>
    <lineage>
        <taxon>Eukaryota</taxon>
        <taxon>Metazoa</taxon>
        <taxon>Ecdysozoa</taxon>
        <taxon>Nematoda</taxon>
        <taxon>Chromadorea</taxon>
        <taxon>Rhabditida</taxon>
        <taxon>Tylenchina</taxon>
        <taxon>Panagrolaimomorpha</taxon>
        <taxon>Strongyloidoidea</taxon>
        <taxon>Alloionematidae</taxon>
        <taxon>Rhabditophanes</taxon>
    </lineage>
</organism>
<dbReference type="WBParaSite" id="RSKR_0000880800.1">
    <property type="protein sequence ID" value="RSKR_0000880800.1"/>
    <property type="gene ID" value="RSKR_0000880800"/>
</dbReference>
<sequence>MSTQRSAINFGAGPAQLPLDVLNKAKGELLDYNGSGISIMEMSHRSADFQALVNAAKDQVKKLMC</sequence>